<comment type="similarity">
    <text evidence="6">Belongs to the nlpA lipoprotein family.</text>
</comment>
<dbReference type="InterPro" id="IPR004872">
    <property type="entry name" value="Lipoprotein_NlpA"/>
</dbReference>
<evidence type="ECO:0000256" key="5">
    <source>
        <dbReference type="ARBA" id="ARBA00023288"/>
    </source>
</evidence>
<keyword evidence="5 6" id="KW-0449">Lipoprotein</keyword>
<accession>A0ABR5P2H3</accession>
<feature type="transmembrane region" description="Helical" evidence="7">
    <location>
        <begin position="12"/>
        <end position="29"/>
    </location>
</feature>
<dbReference type="EMBL" id="AZDK01000002">
    <property type="protein sequence ID" value="KRK60666.1"/>
    <property type="molecule type" value="Genomic_DNA"/>
</dbReference>
<dbReference type="PIRSF" id="PIRSF002854">
    <property type="entry name" value="MetQ"/>
    <property type="match status" value="1"/>
</dbReference>
<comment type="caution">
    <text evidence="8">The sequence shown here is derived from an EMBL/GenBank/DDBJ whole genome shotgun (WGS) entry which is preliminary data.</text>
</comment>
<evidence type="ECO:0000256" key="2">
    <source>
        <dbReference type="ARBA" id="ARBA00022729"/>
    </source>
</evidence>
<dbReference type="Gene3D" id="3.40.190.10">
    <property type="entry name" value="Periplasmic binding protein-like II"/>
    <property type="match status" value="2"/>
</dbReference>
<keyword evidence="9" id="KW-1185">Reference proteome</keyword>
<reference evidence="8 9" key="1">
    <citation type="journal article" date="2015" name="Genome Announc.">
        <title>Expanding the biotechnology potential of lactobacilli through comparative genomics of 213 strains and associated genera.</title>
        <authorList>
            <person name="Sun Z."/>
            <person name="Harris H.M."/>
            <person name="McCann A."/>
            <person name="Guo C."/>
            <person name="Argimon S."/>
            <person name="Zhang W."/>
            <person name="Yang X."/>
            <person name="Jeffery I.B."/>
            <person name="Cooney J.C."/>
            <person name="Kagawa T.F."/>
            <person name="Liu W."/>
            <person name="Song Y."/>
            <person name="Salvetti E."/>
            <person name="Wrobel A."/>
            <person name="Rasinkangas P."/>
            <person name="Parkhill J."/>
            <person name="Rea M.C."/>
            <person name="O'Sullivan O."/>
            <person name="Ritari J."/>
            <person name="Douillard F.P."/>
            <person name="Paul Ross R."/>
            <person name="Yang R."/>
            <person name="Briner A.E."/>
            <person name="Felis G.E."/>
            <person name="de Vos W.M."/>
            <person name="Barrangou R."/>
            <person name="Klaenhammer T.R."/>
            <person name="Caufield P.W."/>
            <person name="Cui Y."/>
            <person name="Zhang H."/>
            <person name="O'Toole P.W."/>
        </authorList>
    </citation>
    <scope>NUCLEOTIDE SEQUENCE [LARGE SCALE GENOMIC DNA]</scope>
    <source>
        <strain evidence="8 9">DSM 16041</strain>
    </source>
</reference>
<evidence type="ECO:0000256" key="7">
    <source>
        <dbReference type="SAM" id="Phobius"/>
    </source>
</evidence>
<keyword evidence="4" id="KW-0564">Palmitate</keyword>
<proteinExistence type="inferred from homology"/>
<keyword evidence="7" id="KW-1133">Transmembrane helix</keyword>
<evidence type="ECO:0000256" key="6">
    <source>
        <dbReference type="PIRNR" id="PIRNR002854"/>
    </source>
</evidence>
<keyword evidence="2" id="KW-0732">Signal</keyword>
<organism evidence="8 9">
    <name type="scientific">Limosilactobacillus antri DSM 16041</name>
    <dbReference type="NCBI Taxonomy" id="525309"/>
    <lineage>
        <taxon>Bacteria</taxon>
        <taxon>Bacillati</taxon>
        <taxon>Bacillota</taxon>
        <taxon>Bacilli</taxon>
        <taxon>Lactobacillales</taxon>
        <taxon>Lactobacillaceae</taxon>
        <taxon>Limosilactobacillus</taxon>
    </lineage>
</organism>
<dbReference type="Proteomes" id="UP000051883">
    <property type="component" value="Unassembled WGS sequence"/>
</dbReference>
<gene>
    <name evidence="8" type="ORF">FC31_GL000694</name>
</gene>
<comment type="subcellular location">
    <subcellularLocation>
        <location evidence="1">Membrane</location>
        <topology evidence="1">Lipid-anchor</topology>
    </subcellularLocation>
</comment>
<evidence type="ECO:0000256" key="1">
    <source>
        <dbReference type="ARBA" id="ARBA00004635"/>
    </source>
</evidence>
<protein>
    <recommendedName>
        <fullName evidence="6">Lipoprotein</fullName>
    </recommendedName>
</protein>
<evidence type="ECO:0000256" key="3">
    <source>
        <dbReference type="ARBA" id="ARBA00023136"/>
    </source>
</evidence>
<dbReference type="PANTHER" id="PTHR30429:SF0">
    <property type="entry name" value="METHIONINE-BINDING LIPOPROTEIN METQ"/>
    <property type="match status" value="1"/>
</dbReference>
<keyword evidence="7" id="KW-0812">Transmembrane</keyword>
<dbReference type="Pfam" id="PF03180">
    <property type="entry name" value="Lipoprotein_9"/>
    <property type="match status" value="1"/>
</dbReference>
<dbReference type="SUPFAM" id="SSF53850">
    <property type="entry name" value="Periplasmic binding protein-like II"/>
    <property type="match status" value="1"/>
</dbReference>
<dbReference type="PANTHER" id="PTHR30429">
    <property type="entry name" value="D-METHIONINE-BINDING LIPOPROTEIN METQ"/>
    <property type="match status" value="1"/>
</dbReference>
<evidence type="ECO:0000313" key="9">
    <source>
        <dbReference type="Proteomes" id="UP000051883"/>
    </source>
</evidence>
<evidence type="ECO:0000313" key="8">
    <source>
        <dbReference type="EMBL" id="KRK60666.1"/>
    </source>
</evidence>
<sequence>MIMKRRKKRNAIIWAVVVVVVLIAGYFSFVRPQQQAAKTVTVGIMASSKADDHIWNSVAKTAKDKYGVTVKFRRFTDYNQPNKALENGDVDLNAFQHKLFLQTWNKAHHTDIVSLGDTFITPIRVYSNQYKSVKDLPDGATVAVPNDASNESRALFALKNAGLFNLKKGTKLATASSITDNKKNIKIKELAADQTARSLNDVDAAVVNTNYAQAAGLDYKKAIFVEPINQDSKQWVNVIAVLKKNKNNKAYKDVVKAYQTEKTKQLIKKYYGSAEIPAWDLNFNK</sequence>
<keyword evidence="3 7" id="KW-0472">Membrane</keyword>
<name>A0ABR5P2H3_9LACO</name>
<evidence type="ECO:0000256" key="4">
    <source>
        <dbReference type="ARBA" id="ARBA00023139"/>
    </source>
</evidence>